<keyword evidence="4" id="KW-0547">Nucleotide-binding</keyword>
<comment type="subcellular location">
    <subcellularLocation>
        <location evidence="1">Membrane</location>
    </subcellularLocation>
</comment>
<dbReference type="CDD" id="cd19527">
    <property type="entry name" value="RecA-like_PEX6_r2"/>
    <property type="match status" value="1"/>
</dbReference>
<organism evidence="12 13">
    <name type="scientific">Sander lucioperca</name>
    <name type="common">Pike-perch</name>
    <name type="synonym">Perca lucioperca</name>
    <dbReference type="NCBI Taxonomy" id="283035"/>
    <lineage>
        <taxon>Eukaryota</taxon>
        <taxon>Metazoa</taxon>
        <taxon>Chordata</taxon>
        <taxon>Craniata</taxon>
        <taxon>Vertebrata</taxon>
        <taxon>Euteleostomi</taxon>
        <taxon>Actinopterygii</taxon>
        <taxon>Neopterygii</taxon>
        <taxon>Teleostei</taxon>
        <taxon>Neoteleostei</taxon>
        <taxon>Acanthomorphata</taxon>
        <taxon>Eupercaria</taxon>
        <taxon>Perciformes</taxon>
        <taxon>Percoidei</taxon>
        <taxon>Percidae</taxon>
        <taxon>Luciopercinae</taxon>
        <taxon>Sander</taxon>
    </lineage>
</organism>
<dbReference type="SMART" id="SM00382">
    <property type="entry name" value="AAA"/>
    <property type="match status" value="2"/>
</dbReference>
<comment type="catalytic activity">
    <reaction evidence="10">
        <text>ATP + H2O = ADP + phosphate + H(+)</text>
        <dbReference type="Rhea" id="RHEA:13065"/>
        <dbReference type="ChEBI" id="CHEBI:15377"/>
        <dbReference type="ChEBI" id="CHEBI:15378"/>
        <dbReference type="ChEBI" id="CHEBI:30616"/>
        <dbReference type="ChEBI" id="CHEBI:43474"/>
        <dbReference type="ChEBI" id="CHEBI:456216"/>
    </reaction>
    <physiologicalReaction direction="left-to-right" evidence="10">
        <dbReference type="Rhea" id="RHEA:13066"/>
    </physiologicalReaction>
</comment>
<dbReference type="Gene3D" id="1.10.8.60">
    <property type="match status" value="2"/>
</dbReference>
<keyword evidence="7" id="KW-0472">Membrane</keyword>
<name>A0A8C9Z989_SANLU</name>
<dbReference type="SUPFAM" id="SSF52540">
    <property type="entry name" value="P-loop containing nucleoside triphosphate hydrolases"/>
    <property type="match status" value="2"/>
</dbReference>
<dbReference type="Pfam" id="PF00004">
    <property type="entry name" value="AAA"/>
    <property type="match status" value="2"/>
</dbReference>
<dbReference type="InterPro" id="IPR003959">
    <property type="entry name" value="ATPase_AAA_core"/>
</dbReference>
<dbReference type="GO" id="GO:0005829">
    <property type="term" value="C:cytosol"/>
    <property type="evidence" value="ECO:0007669"/>
    <property type="project" value="TreeGrafter"/>
</dbReference>
<comment type="similarity">
    <text evidence="2">Belongs to the AAA ATPase family.</text>
</comment>
<keyword evidence="3" id="KW-0962">Peroxisome biogenesis</keyword>
<feature type="domain" description="AAA+ ATPase" evidence="11">
    <location>
        <begin position="794"/>
        <end position="928"/>
    </location>
</feature>
<evidence type="ECO:0000256" key="8">
    <source>
        <dbReference type="ARBA" id="ARBA00034811"/>
    </source>
</evidence>
<keyword evidence="6" id="KW-0067">ATP-binding</keyword>
<dbReference type="InterPro" id="IPR003593">
    <property type="entry name" value="AAA+_ATPase"/>
</dbReference>
<evidence type="ECO:0000256" key="3">
    <source>
        <dbReference type="ARBA" id="ARBA00022593"/>
    </source>
</evidence>
<keyword evidence="5" id="KW-0378">Hydrolase</keyword>
<dbReference type="PANTHER" id="PTHR23077">
    <property type="entry name" value="AAA-FAMILY ATPASE"/>
    <property type="match status" value="1"/>
</dbReference>
<evidence type="ECO:0000256" key="10">
    <source>
        <dbReference type="ARBA" id="ARBA00048778"/>
    </source>
</evidence>
<dbReference type="InterPro" id="IPR050168">
    <property type="entry name" value="AAA_ATPase_domain"/>
</dbReference>
<reference evidence="12" key="2">
    <citation type="submission" date="2025-09" db="UniProtKB">
        <authorList>
            <consortium name="Ensembl"/>
        </authorList>
    </citation>
    <scope>IDENTIFICATION</scope>
</reference>
<dbReference type="AlphaFoldDB" id="A0A8C9Z989"/>
<evidence type="ECO:0000256" key="9">
    <source>
        <dbReference type="ARBA" id="ARBA00034920"/>
    </source>
</evidence>
<dbReference type="GeneTree" id="ENSGT00550000074953"/>
<dbReference type="InterPro" id="IPR003960">
    <property type="entry name" value="ATPase_AAA_CS"/>
</dbReference>
<dbReference type="InterPro" id="IPR057604">
    <property type="entry name" value="DPBB_PEX6"/>
</dbReference>
<dbReference type="Pfam" id="PF25395">
    <property type="entry name" value="DPBB_PEX6"/>
    <property type="match status" value="1"/>
</dbReference>
<proteinExistence type="inferred from homology"/>
<dbReference type="InterPro" id="IPR047533">
    <property type="entry name" value="RecA-like_PEX6_r2"/>
</dbReference>
<dbReference type="Ensembl" id="ENSSLUT00000035851.1">
    <property type="protein sequence ID" value="ENSSLUP00000034766.1"/>
    <property type="gene ID" value="ENSSLUG00000015444.1"/>
</dbReference>
<dbReference type="GO" id="GO:0016558">
    <property type="term" value="P:protein import into peroxisome matrix"/>
    <property type="evidence" value="ECO:0007669"/>
    <property type="project" value="TreeGrafter"/>
</dbReference>
<accession>A0A8C9Z989</accession>
<dbReference type="GO" id="GO:0005524">
    <property type="term" value="F:ATP binding"/>
    <property type="evidence" value="ECO:0007669"/>
    <property type="project" value="UniProtKB-KW"/>
</dbReference>
<dbReference type="InterPro" id="IPR027417">
    <property type="entry name" value="P-loop_NTPase"/>
</dbReference>
<dbReference type="Proteomes" id="UP000694568">
    <property type="component" value="Unplaced"/>
</dbReference>
<evidence type="ECO:0000256" key="4">
    <source>
        <dbReference type="ARBA" id="ARBA00022741"/>
    </source>
</evidence>
<evidence type="ECO:0000256" key="6">
    <source>
        <dbReference type="ARBA" id="ARBA00022840"/>
    </source>
</evidence>
<evidence type="ECO:0000256" key="2">
    <source>
        <dbReference type="ARBA" id="ARBA00006914"/>
    </source>
</evidence>
<dbReference type="FunFam" id="3.40.50.300:FF:000109">
    <property type="entry name" value="Peroxisomal biogenesis factor 6"/>
    <property type="match status" value="1"/>
</dbReference>
<evidence type="ECO:0000256" key="7">
    <source>
        <dbReference type="ARBA" id="ARBA00023136"/>
    </source>
</evidence>
<dbReference type="PANTHER" id="PTHR23077:SF9">
    <property type="entry name" value="PEROXISOMAL ATPASE PEX6"/>
    <property type="match status" value="1"/>
</dbReference>
<reference evidence="12" key="1">
    <citation type="submission" date="2025-08" db="UniProtKB">
        <authorList>
            <consortium name="Ensembl"/>
        </authorList>
    </citation>
    <scope>IDENTIFICATION</scope>
</reference>
<evidence type="ECO:0000256" key="1">
    <source>
        <dbReference type="ARBA" id="ARBA00004370"/>
    </source>
</evidence>
<dbReference type="Pfam" id="PF17862">
    <property type="entry name" value="AAA_lid_3"/>
    <property type="match status" value="1"/>
</dbReference>
<dbReference type="PROSITE" id="PS00674">
    <property type="entry name" value="AAA"/>
    <property type="match status" value="1"/>
</dbReference>
<evidence type="ECO:0000313" key="12">
    <source>
        <dbReference type="Ensembl" id="ENSSLUP00000034766.1"/>
    </source>
</evidence>
<evidence type="ECO:0000259" key="11">
    <source>
        <dbReference type="SMART" id="SM00382"/>
    </source>
</evidence>
<protein>
    <recommendedName>
        <fullName evidence="8">Peroxisomal ATPase PEX6</fullName>
    </recommendedName>
    <alternativeName>
        <fullName evidence="9">Peroxin-6</fullName>
    </alternativeName>
</protein>
<evidence type="ECO:0000313" key="13">
    <source>
        <dbReference type="Proteomes" id="UP000694568"/>
    </source>
</evidence>
<evidence type="ECO:0000256" key="5">
    <source>
        <dbReference type="ARBA" id="ARBA00022801"/>
    </source>
</evidence>
<feature type="domain" description="AAA+ ATPase" evidence="11">
    <location>
        <begin position="528"/>
        <end position="659"/>
    </location>
</feature>
<dbReference type="GO" id="GO:0016887">
    <property type="term" value="F:ATP hydrolysis activity"/>
    <property type="evidence" value="ECO:0007669"/>
    <property type="project" value="InterPro"/>
</dbReference>
<dbReference type="GO" id="GO:0005778">
    <property type="term" value="C:peroxisomal membrane"/>
    <property type="evidence" value="ECO:0007669"/>
    <property type="project" value="TreeGrafter"/>
</dbReference>
<dbReference type="FunFam" id="1.10.8.60:FF:000039">
    <property type="entry name" value="peroxisome biogenesis factor 6"/>
    <property type="match status" value="1"/>
</dbReference>
<dbReference type="InterPro" id="IPR041569">
    <property type="entry name" value="AAA_lid_3"/>
</dbReference>
<keyword evidence="13" id="KW-1185">Reference proteome</keyword>
<sequence length="1034" mass="111230">KSTPAELRCLESFPSHLSPLDVLIFKSHSHIVFQNDTDPPTVLFTPQPPQGTTSPGILLRVHPTTAEETGGPSSEAETAGCRGAPSGGMVQLFASRFLLRHHGLQRLGSTGTVRALEPVPLDRVVLGARSRQSLRWAAAERFTSGLLELCSPGQWLLARRGDPLLLPRHPLLGEDPGQAELLVLDCSPVTQGRITADTALLGVDAALPPLCVSDFAHYADGLGGGRSLLDNRRLLDSGFSGVLQALEGRVDVRVVDARRWLGVGGHRGSVDPDSCVFVSKQLLLRLGLFNHEWVKVSRPGAASRPEVRSRVRLGGAVCRQRLASVLVVDSTQSPDLQNQDEVGFISAALWFNMTDGDVMPVNGCTLRIKRWRAAPLPAPGAHRSDSFCRSASPPYASELHVQLVASPLYSSLGCYDSLLSEHFSTPRLVAQGDVLAVPAANHPDLLENNSEGIHRCPVLFFRVQKVCSSAEREEGQEEEAHLADRLHTSLYMVTCVCVVIYSVIERSMLGHVVRDVSVVCGCRSSGLSGCAVLLHGPAGSGKVTAVSAASRRLNLHLLKVDSVSVCADTPAASEVKLSGVFQRAAALQPCVLLLRNLQLLLRPRGGHGEEDGRVQAALCQLLHSAPSSVVVVATVCRPRELSAGVAAAFVHQVVLESPSEEQRRSVLLSLSRELPLGRDVDLERISKLTAGFVLGDLRALLVEAGRAARRRLFIEIEIREPSGDLCSSGVTVLNQDFLSALETLQDAQSAAIGAPKIPAVRWEDVGGLQQVKKEILDTVQLPLQRPELLSLGLNRTGVLLYGPPGTGKTLLAKAVATECSMTFLSVKGPELINMYVGQSEENIREVFCRARSAAPCVVFFDELDSLAPSRGRSGDSGGVVSQLLAELDALHSAAGVFVIGATNRPDLLDQSLLRPGRFDKLVYVGINEDRESQLQVLQAILRKFQVDSAVDLQQVLEHCPDHMTGADLYALCSDAMTAAIKRKISLIDGGLDSEDSPVLVSVEDFSSALENFKPSVSAEELLRYANIQQKLTAK</sequence>
<dbReference type="Gene3D" id="3.40.50.300">
    <property type="entry name" value="P-loop containing nucleotide triphosphate hydrolases"/>
    <property type="match status" value="2"/>
</dbReference>